<evidence type="ECO:0000313" key="8">
    <source>
        <dbReference type="EMBL" id="OKL52690.1"/>
    </source>
</evidence>
<feature type="transmembrane region" description="Helical" evidence="7">
    <location>
        <begin position="398"/>
        <end position="419"/>
    </location>
</feature>
<proteinExistence type="predicted"/>
<feature type="transmembrane region" description="Helical" evidence="7">
    <location>
        <begin position="190"/>
        <end position="214"/>
    </location>
</feature>
<dbReference type="GO" id="GO:0005886">
    <property type="term" value="C:plasma membrane"/>
    <property type="evidence" value="ECO:0007669"/>
    <property type="project" value="UniProtKB-SubCell"/>
</dbReference>
<comment type="caution">
    <text evidence="8">The sequence shown here is derived from an EMBL/GenBank/DDBJ whole genome shotgun (WGS) entry which is preliminary data.</text>
</comment>
<comment type="subcellular location">
    <subcellularLocation>
        <location evidence="1">Cell membrane</location>
        <topology evidence="1">Multi-pass membrane protein</topology>
    </subcellularLocation>
</comment>
<feature type="transmembrane region" description="Helical" evidence="7">
    <location>
        <begin position="226"/>
        <end position="251"/>
    </location>
</feature>
<sequence length="474" mass="50754">MASGGKKFRLIDVIGSLICVVFVAEAIAPAAAIGNSQFFWWLALIAAFGLPYGLVVSELGTTYAADEGGLYDWVRRAYGDRWASRVAWWYWINFPLWMASLAVLFPASLQVMTGHTLPPLVGLAISLVFIWLVVFLSFARASDSIWIMNLAATLKIGIALAVGGLGLYYATRHGWASDMSPATFLPSLDASALTYLSIILFNFMGFEVIATFAGEMRNPRTQIPRAIITGGIVIAAIYLLSSFGLAAAIPARDLSLDSGILDAVGIMTGAGSWFLVTIGVVFLLTLVGNMVSWSFGVNYVVVCAARDGNLPRLFASVTKRSGMPKGVSLANGVIATALACLAPLAQQLHLADLFWTLFSVNVAFLLLSYLPMFPALLRLRTADPTAKRVFRVAGTTPTLRLATWVPMALIILSVIATLVPLGGSEDELAKLPGLITVGVFLLLGEALRLAAARRRACDYRGMALDGPPPARTTT</sequence>
<dbReference type="FunCoup" id="A0A1Q5PZA6">
    <property type="interactions" value="79"/>
</dbReference>
<feature type="transmembrane region" description="Helical" evidence="7">
    <location>
        <begin position="146"/>
        <end position="170"/>
    </location>
</feature>
<evidence type="ECO:0000313" key="9">
    <source>
        <dbReference type="Proteomes" id="UP000185612"/>
    </source>
</evidence>
<dbReference type="GO" id="GO:0022857">
    <property type="term" value="F:transmembrane transporter activity"/>
    <property type="evidence" value="ECO:0007669"/>
    <property type="project" value="InterPro"/>
</dbReference>
<dbReference type="InterPro" id="IPR050367">
    <property type="entry name" value="APC_superfamily"/>
</dbReference>
<dbReference type="PANTHER" id="PTHR42770">
    <property type="entry name" value="AMINO ACID TRANSPORTER-RELATED"/>
    <property type="match status" value="1"/>
</dbReference>
<dbReference type="OrthoDB" id="3170677at2"/>
<dbReference type="InterPro" id="IPR002293">
    <property type="entry name" value="AA/rel_permease1"/>
</dbReference>
<keyword evidence="6 7" id="KW-0472">Membrane</keyword>
<dbReference type="RefSeq" id="WP_073822289.1">
    <property type="nucleotide sequence ID" value="NZ_MQVS01000001.1"/>
</dbReference>
<keyword evidence="9" id="KW-1185">Reference proteome</keyword>
<feature type="transmembrane region" description="Helical" evidence="7">
    <location>
        <begin position="12"/>
        <end position="32"/>
    </location>
</feature>
<feature type="transmembrane region" description="Helical" evidence="7">
    <location>
        <begin position="120"/>
        <end position="139"/>
    </location>
</feature>
<feature type="transmembrane region" description="Helical" evidence="7">
    <location>
        <begin position="354"/>
        <end position="377"/>
    </location>
</feature>
<dbReference type="Pfam" id="PF13520">
    <property type="entry name" value="AA_permease_2"/>
    <property type="match status" value="1"/>
</dbReference>
<dbReference type="EMBL" id="MQVS01000001">
    <property type="protein sequence ID" value="OKL52690.1"/>
    <property type="molecule type" value="Genomic_DNA"/>
</dbReference>
<evidence type="ECO:0000256" key="2">
    <source>
        <dbReference type="ARBA" id="ARBA00022448"/>
    </source>
</evidence>
<dbReference type="PIRSF" id="PIRSF006060">
    <property type="entry name" value="AA_transporter"/>
    <property type="match status" value="1"/>
</dbReference>
<accession>A0A1Q5PZA6</accession>
<evidence type="ECO:0000256" key="4">
    <source>
        <dbReference type="ARBA" id="ARBA00022692"/>
    </source>
</evidence>
<evidence type="ECO:0000256" key="1">
    <source>
        <dbReference type="ARBA" id="ARBA00004651"/>
    </source>
</evidence>
<organism evidence="8 9">
    <name type="scientific">Buchananella hordeovulneris</name>
    <dbReference type="NCBI Taxonomy" id="52770"/>
    <lineage>
        <taxon>Bacteria</taxon>
        <taxon>Bacillati</taxon>
        <taxon>Actinomycetota</taxon>
        <taxon>Actinomycetes</taxon>
        <taxon>Actinomycetales</taxon>
        <taxon>Actinomycetaceae</taxon>
        <taxon>Buchananella</taxon>
    </lineage>
</organism>
<feature type="transmembrane region" description="Helical" evidence="7">
    <location>
        <begin position="329"/>
        <end position="348"/>
    </location>
</feature>
<feature type="transmembrane region" description="Helical" evidence="7">
    <location>
        <begin position="263"/>
        <end position="287"/>
    </location>
</feature>
<keyword evidence="5 7" id="KW-1133">Transmembrane helix</keyword>
<dbReference type="InParanoid" id="A0A1Q5PZA6"/>
<keyword evidence="4 7" id="KW-0812">Transmembrane</keyword>
<keyword evidence="2" id="KW-0813">Transport</keyword>
<evidence type="ECO:0000256" key="5">
    <source>
        <dbReference type="ARBA" id="ARBA00022989"/>
    </source>
</evidence>
<name>A0A1Q5PZA6_9ACTO</name>
<keyword evidence="3" id="KW-1003">Cell membrane</keyword>
<evidence type="ECO:0000256" key="3">
    <source>
        <dbReference type="ARBA" id="ARBA00022475"/>
    </source>
</evidence>
<dbReference type="PANTHER" id="PTHR42770:SF15">
    <property type="entry name" value="GLUTAMATE_GAMMA-AMINOBUTYRATE ANTIPORTER-RELATED"/>
    <property type="match status" value="1"/>
</dbReference>
<reference evidence="9" key="1">
    <citation type="submission" date="2016-12" db="EMBL/GenBank/DDBJ databases">
        <authorList>
            <person name="Meng X."/>
        </authorList>
    </citation>
    <scope>NUCLEOTIDE SEQUENCE [LARGE SCALE GENOMIC DNA]</scope>
    <source>
        <strain evidence="9">DSM 20732</strain>
    </source>
</reference>
<dbReference type="Proteomes" id="UP000185612">
    <property type="component" value="Unassembled WGS sequence"/>
</dbReference>
<protein>
    <submittedName>
        <fullName evidence="8">Amino acid:proton antiporter</fullName>
    </submittedName>
</protein>
<evidence type="ECO:0000256" key="6">
    <source>
        <dbReference type="ARBA" id="ARBA00023136"/>
    </source>
</evidence>
<dbReference type="AlphaFoldDB" id="A0A1Q5PZA6"/>
<feature type="transmembrane region" description="Helical" evidence="7">
    <location>
        <begin position="38"/>
        <end position="65"/>
    </location>
</feature>
<evidence type="ECO:0000256" key="7">
    <source>
        <dbReference type="SAM" id="Phobius"/>
    </source>
</evidence>
<feature type="transmembrane region" description="Helical" evidence="7">
    <location>
        <begin position="431"/>
        <end position="451"/>
    </location>
</feature>
<dbReference type="Gene3D" id="1.20.1740.10">
    <property type="entry name" value="Amino acid/polyamine transporter I"/>
    <property type="match status" value="1"/>
</dbReference>
<gene>
    <name evidence="8" type="ORF">BSZ40_00855</name>
</gene>
<feature type="transmembrane region" description="Helical" evidence="7">
    <location>
        <begin position="86"/>
        <end position="108"/>
    </location>
</feature>
<dbReference type="STRING" id="52770.BSZ40_00855"/>